<feature type="domain" description="NF-X1-type" evidence="9">
    <location>
        <begin position="873"/>
        <end position="891"/>
    </location>
</feature>
<evidence type="ECO:0000256" key="6">
    <source>
        <dbReference type="ARBA" id="ARBA00022806"/>
    </source>
</evidence>
<evidence type="ECO:0000256" key="3">
    <source>
        <dbReference type="ARBA" id="ARBA00022741"/>
    </source>
</evidence>
<dbReference type="CDD" id="cd18808">
    <property type="entry name" value="SF1_C_Upf1"/>
    <property type="match status" value="1"/>
</dbReference>
<gene>
    <name evidence="10" type="ORF">QR680_014419</name>
</gene>
<dbReference type="GO" id="GO:0031380">
    <property type="term" value="C:nuclear RNA-directed RNA polymerase complex"/>
    <property type="evidence" value="ECO:0007669"/>
    <property type="project" value="TreeGrafter"/>
</dbReference>
<keyword evidence="6" id="KW-0347">Helicase</keyword>
<dbReference type="Proteomes" id="UP001175271">
    <property type="component" value="Unassembled WGS sequence"/>
</dbReference>
<dbReference type="InterPro" id="IPR041679">
    <property type="entry name" value="DNA2/NAM7-like_C"/>
</dbReference>
<dbReference type="InterPro" id="IPR047187">
    <property type="entry name" value="SF1_C_Upf1"/>
</dbReference>
<dbReference type="InterPro" id="IPR000967">
    <property type="entry name" value="Znf_NFX1"/>
</dbReference>
<dbReference type="GO" id="GO:0005694">
    <property type="term" value="C:chromosome"/>
    <property type="evidence" value="ECO:0007669"/>
    <property type="project" value="UniProtKB-ARBA"/>
</dbReference>
<feature type="domain" description="NF-X1-type" evidence="9">
    <location>
        <begin position="899"/>
        <end position="924"/>
    </location>
</feature>
<comment type="caution">
    <text evidence="10">The sequence shown here is derived from an EMBL/GenBank/DDBJ whole genome shotgun (WGS) entry which is preliminary data.</text>
</comment>
<keyword evidence="4" id="KW-0863">Zinc-finger</keyword>
<evidence type="ECO:0000256" key="8">
    <source>
        <dbReference type="ARBA" id="ARBA00022840"/>
    </source>
</evidence>
<proteinExistence type="predicted"/>
<evidence type="ECO:0000256" key="5">
    <source>
        <dbReference type="ARBA" id="ARBA00022801"/>
    </source>
</evidence>
<dbReference type="Pfam" id="PF13086">
    <property type="entry name" value="AAA_11"/>
    <property type="match status" value="1"/>
</dbReference>
<keyword evidence="1" id="KW-0479">Metal-binding</keyword>
<evidence type="ECO:0000256" key="2">
    <source>
        <dbReference type="ARBA" id="ARBA00022737"/>
    </source>
</evidence>
<dbReference type="EMBL" id="JAUCMV010000002">
    <property type="protein sequence ID" value="KAK0419941.1"/>
    <property type="molecule type" value="Genomic_DNA"/>
</dbReference>
<dbReference type="InterPro" id="IPR041677">
    <property type="entry name" value="DNA2/NAM7_AAA_11"/>
</dbReference>
<name>A0AA39M354_9BILA</name>
<accession>A0AA39M354</accession>
<sequence length="927" mass="107264">MAAAVVHPPPEDFRTISVVPTKEDMLVIDKPYLRKNVTKGHYDDGDHYLDVQFRLLREDLLDPLRSGVNSYRSAAGTRGKGDVYVYENVKIGYPRLDMDMGEMVFPVQFKPRHRCRWIRQMIFGSLVVLSKDGFEQDFIFGTVAIRDLFDLQEGFVKLLLPRMDDVDHKAEYRMIESSAYYEAYHHVLRGLQTFAPGEDIPFHKYLVDLNTEPGVPSYFIRNNYRIDFGVICAKPDEKGRRIVDVRHAHEEVSPDDIYLDESQHKALMMTFQHELAVIQGPPGTGKTFIGHQITRVLLANQQLWNPDRQHPMLVVCYTNHALDQFLSGIMYYMVRDTAHADPFSGQRRIVRVGSRCRNPDLRPYTLHEIARNCNDPVPRNIAQQRCEARTNRQNVAVRIAEVQALLNSVATQILPIYELTRFPEQDIVSEMHEQQFMMHVKSEDSRTVFCLQDVFDKWIAQDWRPSQIRAHVFGSEPFTEEEVADVTDVWELALTDRWRLYKFWVGLYSQKMRSVIGELEMRYTQWSARLQELKKMRDIQILKSARVIGMTTTGAARLQSALKTIQCPIVIVEEAAEVLEAHVVTSLTVNCKHVILIGDHKQLRPNPAVYDLARTYDLDVSLFERLVENSFPYAMLKNQHRMRTEIARTLMPHFYEDLRDDPSVFQYEHHIVGLTKNFAFITHNYEEKINMSRDDQKSHMNEYEGEYAIRLALYLLQQGYRPDQVTILCTYSEQMLFVRRRAAEKLGRNQNVRVEVVDNYQGEESDIIILTLVRSLNPEKKIGFLNVDNRVCVAMSRAKTGLYILGNIDFLADKCALWTNIKSSLEENGALVKDLTTICQSHGNKQVISHWKDFDSKTARGGCRLPCNYRLDCGHACSQLCHPDDCGLCFVKVDVTLPCGHEETKVCHLDMKRMYGRPCKQCRIMSL</sequence>
<evidence type="ECO:0000256" key="7">
    <source>
        <dbReference type="ARBA" id="ARBA00022833"/>
    </source>
</evidence>
<keyword evidence="7" id="KW-0862">Zinc</keyword>
<keyword evidence="8" id="KW-0067">ATP-binding</keyword>
<keyword evidence="5" id="KW-0378">Hydrolase</keyword>
<dbReference type="InterPro" id="IPR057373">
    <property type="entry name" value="ZNFX1"/>
</dbReference>
<protein>
    <recommendedName>
        <fullName evidence="9">NF-X1-type domain-containing protein</fullName>
    </recommendedName>
</protein>
<organism evidence="10 11">
    <name type="scientific">Steinernema hermaphroditum</name>
    <dbReference type="NCBI Taxonomy" id="289476"/>
    <lineage>
        <taxon>Eukaryota</taxon>
        <taxon>Metazoa</taxon>
        <taxon>Ecdysozoa</taxon>
        <taxon>Nematoda</taxon>
        <taxon>Chromadorea</taxon>
        <taxon>Rhabditida</taxon>
        <taxon>Tylenchina</taxon>
        <taxon>Panagrolaimomorpha</taxon>
        <taxon>Strongyloidoidea</taxon>
        <taxon>Steinernematidae</taxon>
        <taxon>Steinernema</taxon>
    </lineage>
</organism>
<dbReference type="SUPFAM" id="SSF52540">
    <property type="entry name" value="P-loop containing nucleoside triphosphate hydrolases"/>
    <property type="match status" value="1"/>
</dbReference>
<dbReference type="InterPro" id="IPR027417">
    <property type="entry name" value="P-loop_NTPase"/>
</dbReference>
<reference evidence="10" key="1">
    <citation type="submission" date="2023-06" db="EMBL/GenBank/DDBJ databases">
        <title>Genomic analysis of the entomopathogenic nematode Steinernema hermaphroditum.</title>
        <authorList>
            <person name="Schwarz E.M."/>
            <person name="Heppert J.K."/>
            <person name="Baniya A."/>
            <person name="Schwartz H.T."/>
            <person name="Tan C.-H."/>
            <person name="Antoshechkin I."/>
            <person name="Sternberg P.W."/>
            <person name="Goodrich-Blair H."/>
            <person name="Dillman A.R."/>
        </authorList>
    </citation>
    <scope>NUCLEOTIDE SEQUENCE</scope>
    <source>
        <strain evidence="10">PS9179</strain>
        <tissue evidence="10">Whole animal</tissue>
    </source>
</reference>
<evidence type="ECO:0000313" key="11">
    <source>
        <dbReference type="Proteomes" id="UP001175271"/>
    </source>
</evidence>
<dbReference type="GO" id="GO:0004386">
    <property type="term" value="F:helicase activity"/>
    <property type="evidence" value="ECO:0007669"/>
    <property type="project" value="UniProtKB-KW"/>
</dbReference>
<dbReference type="FunFam" id="3.40.50.300:FF:000326">
    <property type="entry name" value="P-loop containing nucleoside triphosphate hydrolase"/>
    <property type="match status" value="1"/>
</dbReference>
<dbReference type="AlphaFoldDB" id="A0AA39M354"/>
<keyword evidence="2" id="KW-0677">Repeat</keyword>
<keyword evidence="11" id="KW-1185">Reference proteome</keyword>
<dbReference type="PANTHER" id="PTHR10887">
    <property type="entry name" value="DNA2/NAM7 HELICASE FAMILY"/>
    <property type="match status" value="1"/>
</dbReference>
<dbReference type="GO" id="GO:0005524">
    <property type="term" value="F:ATP binding"/>
    <property type="evidence" value="ECO:0007669"/>
    <property type="project" value="UniProtKB-KW"/>
</dbReference>
<dbReference type="SMART" id="SM00438">
    <property type="entry name" value="ZnF_NFX"/>
    <property type="match status" value="2"/>
</dbReference>
<dbReference type="GO" id="GO:0016787">
    <property type="term" value="F:hydrolase activity"/>
    <property type="evidence" value="ECO:0007669"/>
    <property type="project" value="UniProtKB-KW"/>
</dbReference>
<evidence type="ECO:0000313" key="10">
    <source>
        <dbReference type="EMBL" id="KAK0419941.1"/>
    </source>
</evidence>
<keyword evidence="3" id="KW-0547">Nucleotide-binding</keyword>
<dbReference type="PANTHER" id="PTHR10887:SF341">
    <property type="entry name" value="NFX1-TYPE ZINC FINGER-CONTAINING PROTEIN 1"/>
    <property type="match status" value="1"/>
</dbReference>
<dbReference type="CDD" id="cd06008">
    <property type="entry name" value="NF-X1-zinc-finger"/>
    <property type="match status" value="1"/>
</dbReference>
<dbReference type="InterPro" id="IPR045055">
    <property type="entry name" value="DNA2/NAM7-like"/>
</dbReference>
<evidence type="ECO:0000259" key="9">
    <source>
        <dbReference type="SMART" id="SM00438"/>
    </source>
</evidence>
<dbReference type="CDD" id="cd17936">
    <property type="entry name" value="EEXXEc_NFX1"/>
    <property type="match status" value="1"/>
</dbReference>
<dbReference type="GO" id="GO:0008270">
    <property type="term" value="F:zinc ion binding"/>
    <property type="evidence" value="ECO:0007669"/>
    <property type="project" value="UniProtKB-KW"/>
</dbReference>
<dbReference type="Pfam" id="PF25396">
    <property type="entry name" value="ZNFX1"/>
    <property type="match status" value="1"/>
</dbReference>
<dbReference type="GO" id="GO:0031048">
    <property type="term" value="P:regulatory ncRNA-mediated heterochromatin formation"/>
    <property type="evidence" value="ECO:0007669"/>
    <property type="project" value="TreeGrafter"/>
</dbReference>
<evidence type="ECO:0000256" key="1">
    <source>
        <dbReference type="ARBA" id="ARBA00022723"/>
    </source>
</evidence>
<evidence type="ECO:0000256" key="4">
    <source>
        <dbReference type="ARBA" id="ARBA00022771"/>
    </source>
</evidence>
<dbReference type="Pfam" id="PF13087">
    <property type="entry name" value="AAA_12"/>
    <property type="match status" value="1"/>
</dbReference>
<dbReference type="Gene3D" id="3.40.50.300">
    <property type="entry name" value="P-loop containing nucleotide triphosphate hydrolases"/>
    <property type="match status" value="2"/>
</dbReference>